<evidence type="ECO:0008006" key="3">
    <source>
        <dbReference type="Google" id="ProtNLM"/>
    </source>
</evidence>
<dbReference type="EMBL" id="SJPY01000002">
    <property type="protein sequence ID" value="TWU44164.1"/>
    <property type="molecule type" value="Genomic_DNA"/>
</dbReference>
<dbReference type="InterPro" id="IPR021829">
    <property type="entry name" value="DUF3419"/>
</dbReference>
<dbReference type="OrthoDB" id="1522784at2"/>
<gene>
    <name evidence="1" type="ORF">Q31b_17000</name>
</gene>
<protein>
    <recommendedName>
        <fullName evidence="3">S-adenosylmethionine:diacylglycerol 3-amino-3-carboxypropyl transferase</fullName>
    </recommendedName>
</protein>
<proteinExistence type="predicted"/>
<dbReference type="Proteomes" id="UP000315471">
    <property type="component" value="Unassembled WGS sequence"/>
</dbReference>
<dbReference type="Pfam" id="PF11899">
    <property type="entry name" value="DUF3419"/>
    <property type="match status" value="1"/>
</dbReference>
<dbReference type="AlphaFoldDB" id="A0A5C6E6D5"/>
<keyword evidence="2" id="KW-1185">Reference proteome</keyword>
<reference evidence="1 2" key="1">
    <citation type="submission" date="2019-02" db="EMBL/GenBank/DDBJ databases">
        <title>Deep-cultivation of Planctomycetes and their phenomic and genomic characterization uncovers novel biology.</title>
        <authorList>
            <person name="Wiegand S."/>
            <person name="Jogler M."/>
            <person name="Boedeker C."/>
            <person name="Pinto D."/>
            <person name="Vollmers J."/>
            <person name="Rivas-Marin E."/>
            <person name="Kohn T."/>
            <person name="Peeters S.H."/>
            <person name="Heuer A."/>
            <person name="Rast P."/>
            <person name="Oberbeckmann S."/>
            <person name="Bunk B."/>
            <person name="Jeske O."/>
            <person name="Meyerdierks A."/>
            <person name="Storesund J.E."/>
            <person name="Kallscheuer N."/>
            <person name="Luecker S."/>
            <person name="Lage O.M."/>
            <person name="Pohl T."/>
            <person name="Merkel B.J."/>
            <person name="Hornburger P."/>
            <person name="Mueller R.-W."/>
            <person name="Bruemmer F."/>
            <person name="Labrenz M."/>
            <person name="Spormann A.M."/>
            <person name="Op Den Camp H."/>
            <person name="Overmann J."/>
            <person name="Amann R."/>
            <person name="Jetten M.S.M."/>
            <person name="Mascher T."/>
            <person name="Medema M.H."/>
            <person name="Devos D.P."/>
            <person name="Kaster A.-K."/>
            <person name="Ovreas L."/>
            <person name="Rohde M."/>
            <person name="Galperin M.Y."/>
            <person name="Jogler C."/>
        </authorList>
    </citation>
    <scope>NUCLEOTIDE SEQUENCE [LARGE SCALE GENOMIC DNA]</scope>
    <source>
        <strain evidence="1 2">Q31b</strain>
    </source>
</reference>
<evidence type="ECO:0000313" key="2">
    <source>
        <dbReference type="Proteomes" id="UP000315471"/>
    </source>
</evidence>
<name>A0A5C6E6D5_9BACT</name>
<dbReference type="PANTHER" id="PTHR47473">
    <property type="entry name" value="BTA1P"/>
    <property type="match status" value="1"/>
</dbReference>
<comment type="caution">
    <text evidence="1">The sequence shown here is derived from an EMBL/GenBank/DDBJ whole genome shotgun (WGS) entry which is preliminary data.</text>
</comment>
<dbReference type="RefSeq" id="WP_146599174.1">
    <property type="nucleotide sequence ID" value="NZ_SJPY01000002.1"/>
</dbReference>
<evidence type="ECO:0000313" key="1">
    <source>
        <dbReference type="EMBL" id="TWU44164.1"/>
    </source>
</evidence>
<sequence>MVAKWFGNKCFSIVHRKNLVYNTCWEDPRIDREALRLTADDTVLVITSAGCNALDYALQSPRRVFAVDMNPLQNALLELKVAAIRGLDYDDFFAVFGEGVHPKWATLYRNAVRPQLMPEYRAVWDRRINFFDGTHRRNSFYFRGTAGLFAWMINGYLNRPPGLSEAIAEILAAESIQQQSEIYESRGVHDLLWSRPLRWALRRDTTMAMLGVPRSQRLQIDRGYPGGIGTFIQDRIETVFKHMSLKDNYFWRVYLTGRYTRDCCPEYLTADGFSRLQDGLVDRVEAHTNTVEGFLSGHRGKISRFILLDHMDWLYDRFPTLLASEWQSIVDRAAPQARVLWRSAALRVDFVDSLVVRRDGKPFPIGQRLRYEDDLAKELHSRDRVNTYGSFYIADICGEVECGGVAG</sequence>
<accession>A0A5C6E6D5</accession>
<dbReference type="PANTHER" id="PTHR47473:SF1">
    <property type="entry name" value="METHYLTRANSFERASE DOMAIN-CONTAINING PROTEIN"/>
    <property type="match status" value="1"/>
</dbReference>
<organism evidence="1 2">
    <name type="scientific">Novipirellula aureliae</name>
    <dbReference type="NCBI Taxonomy" id="2527966"/>
    <lineage>
        <taxon>Bacteria</taxon>
        <taxon>Pseudomonadati</taxon>
        <taxon>Planctomycetota</taxon>
        <taxon>Planctomycetia</taxon>
        <taxon>Pirellulales</taxon>
        <taxon>Pirellulaceae</taxon>
        <taxon>Novipirellula</taxon>
    </lineage>
</organism>